<evidence type="ECO:0000256" key="11">
    <source>
        <dbReference type="ARBA" id="ARBA00023277"/>
    </source>
</evidence>
<keyword evidence="7 12" id="KW-0418">Kinase</keyword>
<dbReference type="EC" id="2.7.1.15" evidence="2 12"/>
<comment type="activity regulation">
    <text evidence="12">Activated by a monovalent cation that binds near, but not in, the active site. The most likely occupant of the site in vivo is potassium. Ion binding induces a conformational change that may alter substrate affinity.</text>
</comment>
<keyword evidence="8 12" id="KW-0067">ATP-binding</keyword>
<reference evidence="14 15" key="1">
    <citation type="submission" date="2020-08" db="EMBL/GenBank/DDBJ databases">
        <title>Streptomycin Non-resistant strain, P. mexicana.</title>
        <authorList>
            <person name="Ganesh-Kumar S."/>
            <person name="Zhe T."/>
            <person name="Yu Z."/>
            <person name="Min Y."/>
        </authorList>
    </citation>
    <scope>NUCLEOTIDE SEQUENCE [LARGE SCALE GENOMIC DNA]</scope>
    <source>
        <strain evidence="14 15">GTZY2</strain>
    </source>
</reference>
<dbReference type="GO" id="GO:0005829">
    <property type="term" value="C:cytosol"/>
    <property type="evidence" value="ECO:0007669"/>
    <property type="project" value="TreeGrafter"/>
</dbReference>
<evidence type="ECO:0000256" key="9">
    <source>
        <dbReference type="ARBA" id="ARBA00022842"/>
    </source>
</evidence>
<name>A0A7G9TFS1_PSEMX</name>
<evidence type="ECO:0000256" key="2">
    <source>
        <dbReference type="ARBA" id="ARBA00012035"/>
    </source>
</evidence>
<dbReference type="InterPro" id="IPR011611">
    <property type="entry name" value="PfkB_dom"/>
</dbReference>
<dbReference type="GO" id="GO:0046872">
    <property type="term" value="F:metal ion binding"/>
    <property type="evidence" value="ECO:0007669"/>
    <property type="project" value="UniProtKB-KW"/>
</dbReference>
<dbReference type="InterPro" id="IPR002173">
    <property type="entry name" value="Carboh/pur_kinase_PfkB_CS"/>
</dbReference>
<feature type="binding site" evidence="12">
    <location>
        <position position="279"/>
    </location>
    <ligand>
        <name>K(+)</name>
        <dbReference type="ChEBI" id="CHEBI:29103"/>
    </ligand>
</feature>
<comment type="pathway">
    <text evidence="12">Carbohydrate metabolism; D-ribose degradation; D-ribose 5-phosphate from beta-D-ribopyranose: step 2/2.</text>
</comment>
<feature type="domain" description="Carbohydrate kinase PfkB" evidence="13">
    <location>
        <begin position="7"/>
        <end position="285"/>
    </location>
</feature>
<accession>A0A7G9TFS1</accession>
<dbReference type="InterPro" id="IPR011877">
    <property type="entry name" value="Ribokinase"/>
</dbReference>
<evidence type="ECO:0000256" key="1">
    <source>
        <dbReference type="ARBA" id="ARBA00005380"/>
    </source>
</evidence>
<feature type="binding site" evidence="12">
    <location>
        <position position="140"/>
    </location>
    <ligand>
        <name>substrate</name>
    </ligand>
</feature>
<feature type="active site" description="Proton acceptor" evidence="12">
    <location>
        <position position="244"/>
    </location>
</feature>
<dbReference type="Proteomes" id="UP000515838">
    <property type="component" value="Chromosome"/>
</dbReference>
<dbReference type="PANTHER" id="PTHR10584">
    <property type="entry name" value="SUGAR KINASE"/>
    <property type="match status" value="1"/>
</dbReference>
<gene>
    <name evidence="12" type="primary">rbsK</name>
    <name evidence="14" type="ORF">IAE60_05930</name>
</gene>
<feature type="binding site" evidence="12">
    <location>
        <position position="283"/>
    </location>
    <ligand>
        <name>K(+)</name>
        <dbReference type="ChEBI" id="CHEBI:29103"/>
    </ligand>
</feature>
<feature type="binding site" evidence="12">
    <location>
        <position position="184"/>
    </location>
    <ligand>
        <name>ATP</name>
        <dbReference type="ChEBI" id="CHEBI:30616"/>
    </ligand>
</feature>
<dbReference type="UniPathway" id="UPA00916">
    <property type="reaction ID" value="UER00889"/>
</dbReference>
<dbReference type="PROSITE" id="PS00584">
    <property type="entry name" value="PFKB_KINASES_2"/>
    <property type="match status" value="1"/>
</dbReference>
<feature type="binding site" evidence="12">
    <location>
        <begin position="212"/>
        <end position="217"/>
    </location>
    <ligand>
        <name>ATP</name>
        <dbReference type="ChEBI" id="CHEBI:30616"/>
    </ligand>
</feature>
<sequence>MSRGQEGVLVAGSANLDFVVRADHVPAPGETVLGRDFATFPGGKGANQAVASARAGGVPTRMLLALGDDPYAVVLEAALADADVALHIVRVPDAASGTAFICLSDDAENAITVAPGANAGLRPHHLPSLRGIAYLLLQLETPLDSVASYARLAREAGVRVVLNAAPAAALPPGLLDSIDVLVVNEGELATLAGEGGVAAQAARLPVPCVVVTLGARGCFARRGAEIFLQPAFPIEAVDTTAAGDTFCGALAARLAEHAGLEDALRFASAASALACTRLGAQASIPMRAEVEAWLAGHADEPARRAALAAYCGLS</sequence>
<comment type="subunit">
    <text evidence="12">Homodimer.</text>
</comment>
<keyword evidence="9 12" id="KW-0460">Magnesium</keyword>
<evidence type="ECO:0000313" key="15">
    <source>
        <dbReference type="Proteomes" id="UP000515838"/>
    </source>
</evidence>
<comment type="subcellular location">
    <subcellularLocation>
        <location evidence="12">Cytoplasm</location>
    </subcellularLocation>
</comment>
<comment type="similarity">
    <text evidence="12">Belongs to the carbohydrate kinase PfkB family. Ribokinase subfamily.</text>
</comment>
<feature type="binding site" evidence="12">
    <location>
        <position position="244"/>
    </location>
    <ligand>
        <name>substrate</name>
    </ligand>
</feature>
<dbReference type="PRINTS" id="PR00990">
    <property type="entry name" value="RIBOKINASE"/>
</dbReference>
<evidence type="ECO:0000313" key="14">
    <source>
        <dbReference type="EMBL" id="QNN78946.1"/>
    </source>
</evidence>
<dbReference type="CDD" id="cd01174">
    <property type="entry name" value="ribokinase"/>
    <property type="match status" value="1"/>
</dbReference>
<dbReference type="HAMAP" id="MF_01987">
    <property type="entry name" value="Ribokinase"/>
    <property type="match status" value="1"/>
</dbReference>
<comment type="cofactor">
    <cofactor evidence="12">
        <name>Mg(2+)</name>
        <dbReference type="ChEBI" id="CHEBI:18420"/>
    </cofactor>
    <text evidence="12">Requires a divalent cation, most likely magnesium in vivo, as an electrophilic catalyst to aid phosphoryl group transfer. It is the chelate of the metal and the nucleotide that is the actual substrate.</text>
</comment>
<dbReference type="Gene3D" id="3.40.1190.20">
    <property type="match status" value="1"/>
</dbReference>
<dbReference type="EMBL" id="CP060731">
    <property type="protein sequence ID" value="QNN78946.1"/>
    <property type="molecule type" value="Genomic_DNA"/>
</dbReference>
<evidence type="ECO:0000256" key="10">
    <source>
        <dbReference type="ARBA" id="ARBA00022958"/>
    </source>
</evidence>
<keyword evidence="6 12" id="KW-0547">Nucleotide-binding</keyword>
<evidence type="ECO:0000256" key="12">
    <source>
        <dbReference type="HAMAP-Rule" id="MF_01987"/>
    </source>
</evidence>
<dbReference type="Pfam" id="PF00294">
    <property type="entry name" value="PfkB"/>
    <property type="match status" value="1"/>
</dbReference>
<feature type="binding site" evidence="12">
    <location>
        <position position="240"/>
    </location>
    <ligand>
        <name>K(+)</name>
        <dbReference type="ChEBI" id="CHEBI:29103"/>
    </ligand>
</feature>
<feature type="binding site" evidence="12">
    <location>
        <position position="274"/>
    </location>
    <ligand>
        <name>K(+)</name>
        <dbReference type="ChEBI" id="CHEBI:29103"/>
    </ligand>
</feature>
<keyword evidence="12" id="KW-0963">Cytoplasm</keyword>
<feature type="binding site" evidence="12">
    <location>
        <begin position="15"/>
        <end position="17"/>
    </location>
    <ligand>
        <name>substrate</name>
    </ligand>
</feature>
<comment type="catalytic activity">
    <reaction evidence="12">
        <text>D-ribose + ATP = D-ribose 5-phosphate + ADP + H(+)</text>
        <dbReference type="Rhea" id="RHEA:13697"/>
        <dbReference type="ChEBI" id="CHEBI:15378"/>
        <dbReference type="ChEBI" id="CHEBI:30616"/>
        <dbReference type="ChEBI" id="CHEBI:47013"/>
        <dbReference type="ChEBI" id="CHEBI:78346"/>
        <dbReference type="ChEBI" id="CHEBI:456216"/>
        <dbReference type="EC" id="2.7.1.15"/>
    </reaction>
</comment>
<keyword evidence="10 12" id="KW-0630">Potassium</keyword>
<evidence type="ECO:0000256" key="4">
    <source>
        <dbReference type="ARBA" id="ARBA00022679"/>
    </source>
</evidence>
<keyword evidence="11 12" id="KW-0119">Carbohydrate metabolism</keyword>
<feature type="binding site" evidence="12">
    <location>
        <position position="238"/>
    </location>
    <ligand>
        <name>K(+)</name>
        <dbReference type="ChEBI" id="CHEBI:29103"/>
    </ligand>
</feature>
<dbReference type="GO" id="GO:0004747">
    <property type="term" value="F:ribokinase activity"/>
    <property type="evidence" value="ECO:0007669"/>
    <property type="project" value="UniProtKB-UniRule"/>
</dbReference>
<evidence type="ECO:0000256" key="7">
    <source>
        <dbReference type="ARBA" id="ARBA00022777"/>
    </source>
</evidence>
<dbReference type="RefSeq" id="WP_187574230.1">
    <property type="nucleotide sequence ID" value="NZ_CP060731.1"/>
</dbReference>
<comment type="caution">
    <text evidence="12">Lacks conserved residue(s) required for the propagation of feature annotation.</text>
</comment>
<organism evidence="14 15">
    <name type="scientific">Pseudoxanthomonas mexicana</name>
    <dbReference type="NCBI Taxonomy" id="128785"/>
    <lineage>
        <taxon>Bacteria</taxon>
        <taxon>Pseudomonadati</taxon>
        <taxon>Pseudomonadota</taxon>
        <taxon>Gammaproteobacteria</taxon>
        <taxon>Lysobacterales</taxon>
        <taxon>Lysobacteraceae</taxon>
        <taxon>Pseudoxanthomonas</taxon>
    </lineage>
</organism>
<dbReference type="SUPFAM" id="SSF53613">
    <property type="entry name" value="Ribokinase-like"/>
    <property type="match status" value="1"/>
</dbReference>
<feature type="binding site" evidence="12">
    <location>
        <begin position="43"/>
        <end position="47"/>
    </location>
    <ligand>
        <name>substrate</name>
    </ligand>
</feature>
<protein>
    <recommendedName>
        <fullName evidence="3 12">Ribokinase</fullName>
        <shortName evidence="12">RK</shortName>
        <ecNumber evidence="2 12">2.7.1.15</ecNumber>
    </recommendedName>
</protein>
<feature type="binding site" evidence="12">
    <location>
        <position position="277"/>
    </location>
    <ligand>
        <name>K(+)</name>
        <dbReference type="ChEBI" id="CHEBI:29103"/>
    </ligand>
</feature>
<dbReference type="AlphaFoldDB" id="A0A7G9TFS1"/>
<keyword evidence="5 12" id="KW-0479">Metal-binding</keyword>
<evidence type="ECO:0000256" key="3">
    <source>
        <dbReference type="ARBA" id="ARBA00016943"/>
    </source>
</evidence>
<evidence type="ECO:0000256" key="6">
    <source>
        <dbReference type="ARBA" id="ARBA00022741"/>
    </source>
</evidence>
<proteinExistence type="inferred from homology"/>
<evidence type="ECO:0000256" key="5">
    <source>
        <dbReference type="ARBA" id="ARBA00022723"/>
    </source>
</evidence>
<dbReference type="PANTHER" id="PTHR10584:SF166">
    <property type="entry name" value="RIBOKINASE"/>
    <property type="match status" value="1"/>
</dbReference>
<dbReference type="InterPro" id="IPR002139">
    <property type="entry name" value="Ribo/fructo_kinase"/>
</dbReference>
<evidence type="ECO:0000256" key="8">
    <source>
        <dbReference type="ARBA" id="ARBA00022840"/>
    </source>
</evidence>
<dbReference type="GO" id="GO:0019303">
    <property type="term" value="P:D-ribose catabolic process"/>
    <property type="evidence" value="ECO:0007669"/>
    <property type="project" value="UniProtKB-UniRule"/>
</dbReference>
<dbReference type="GO" id="GO:0005524">
    <property type="term" value="F:ATP binding"/>
    <property type="evidence" value="ECO:0007669"/>
    <property type="project" value="UniProtKB-UniRule"/>
</dbReference>
<dbReference type="InterPro" id="IPR029056">
    <property type="entry name" value="Ribokinase-like"/>
</dbReference>
<comment type="function">
    <text evidence="12">Catalyzes the phosphorylation of ribose at O-5 in a reaction requiring ATP and magnesium. The resulting D-ribose-5-phosphate can then be used either for sythesis of nucleotides, histidine, and tryptophan, or as a component of the pentose phosphate pathway.</text>
</comment>
<feature type="binding site" evidence="12">
    <location>
        <begin position="243"/>
        <end position="244"/>
    </location>
    <ligand>
        <name>ATP</name>
        <dbReference type="ChEBI" id="CHEBI:30616"/>
    </ligand>
</feature>
<dbReference type="GeneID" id="81470498"/>
<comment type="similarity">
    <text evidence="1">Belongs to the carbohydrate kinase pfkB family.</text>
</comment>
<keyword evidence="4 12" id="KW-0808">Transferase</keyword>
<evidence type="ECO:0000259" key="13">
    <source>
        <dbReference type="Pfam" id="PF00294"/>
    </source>
</evidence>